<dbReference type="GO" id="GO:0016102">
    <property type="term" value="P:diterpenoid biosynthetic process"/>
    <property type="evidence" value="ECO:0007669"/>
    <property type="project" value="InterPro"/>
</dbReference>
<name>A0A3G3IRF1_CAMSI</name>
<feature type="domain" description="Terpene synthase N-terminal" evidence="4">
    <location>
        <begin position="62"/>
        <end position="237"/>
    </location>
</feature>
<evidence type="ECO:0000256" key="1">
    <source>
        <dbReference type="ARBA" id="ARBA00001946"/>
    </source>
</evidence>
<accession>A0A3G3IRF1</accession>
<dbReference type="GO" id="GO:0000287">
    <property type="term" value="F:magnesium ion binding"/>
    <property type="evidence" value="ECO:0007669"/>
    <property type="project" value="InterPro"/>
</dbReference>
<dbReference type="AlphaFoldDB" id="A0A3G3IRF1"/>
<dbReference type="SFLD" id="SFLDG01019">
    <property type="entry name" value="Terpene_Cyclase_Like_1_C_Termi"/>
    <property type="match status" value="1"/>
</dbReference>
<dbReference type="InterPro" id="IPR050148">
    <property type="entry name" value="Terpene_synthase-like"/>
</dbReference>
<dbReference type="InterPro" id="IPR036965">
    <property type="entry name" value="Terpene_synth_N_sf"/>
</dbReference>
<evidence type="ECO:0000313" key="6">
    <source>
        <dbReference type="EMBL" id="AYQ58358.1"/>
    </source>
</evidence>
<dbReference type="PANTHER" id="PTHR31225:SF9">
    <property type="entry name" value="TERPENE SYNTHASE 10"/>
    <property type="match status" value="1"/>
</dbReference>
<dbReference type="SFLD" id="SFLDS00005">
    <property type="entry name" value="Isoprenoid_Synthase_Type_I"/>
    <property type="match status" value="1"/>
</dbReference>
<dbReference type="FunFam" id="1.50.10.130:FF:000001">
    <property type="entry name" value="Isoprene synthase, chloroplastic"/>
    <property type="match status" value="1"/>
</dbReference>
<comment type="cofactor">
    <cofactor evidence="1">
        <name>Mg(2+)</name>
        <dbReference type="ChEBI" id="CHEBI:18420"/>
    </cofactor>
</comment>
<dbReference type="InterPro" id="IPR034741">
    <property type="entry name" value="Terpene_cyclase-like_1_C"/>
</dbReference>
<organism evidence="6">
    <name type="scientific">Camellia sinensis</name>
    <name type="common">Tea plant</name>
    <name type="synonym">Thea sinensis</name>
    <dbReference type="NCBI Taxonomy" id="4442"/>
    <lineage>
        <taxon>Eukaryota</taxon>
        <taxon>Viridiplantae</taxon>
        <taxon>Streptophyta</taxon>
        <taxon>Embryophyta</taxon>
        <taxon>Tracheophyta</taxon>
        <taxon>Spermatophyta</taxon>
        <taxon>Magnoliopsida</taxon>
        <taxon>eudicotyledons</taxon>
        <taxon>Gunneridae</taxon>
        <taxon>Pentapetalae</taxon>
        <taxon>asterids</taxon>
        <taxon>Ericales</taxon>
        <taxon>Theaceae</taxon>
        <taxon>Camellia</taxon>
    </lineage>
</organism>
<evidence type="ECO:0000256" key="3">
    <source>
        <dbReference type="ARBA" id="ARBA00022842"/>
    </source>
</evidence>
<reference evidence="6" key="1">
    <citation type="submission" date="2018-03" db="EMBL/GenBank/DDBJ databases">
        <authorList>
            <person name="Hu C."/>
            <person name="Li D."/>
            <person name="G Y."/>
            <person name="Lu J."/>
        </authorList>
    </citation>
    <scope>NUCLEOTIDE SEQUENCE</scope>
</reference>
<dbReference type="Pfam" id="PF01397">
    <property type="entry name" value="Terpene_synth"/>
    <property type="match status" value="1"/>
</dbReference>
<dbReference type="InterPro" id="IPR008949">
    <property type="entry name" value="Isoprenoid_synthase_dom_sf"/>
</dbReference>
<dbReference type="FunFam" id="1.10.600.10:FF:000007">
    <property type="entry name" value="Isoprene synthase, chloroplastic"/>
    <property type="match status" value="1"/>
</dbReference>
<dbReference type="SUPFAM" id="SSF48576">
    <property type="entry name" value="Terpenoid synthases"/>
    <property type="match status" value="1"/>
</dbReference>
<sequence>MALSLVFPISPYSTATLLYPSSASHLAAIHGRSLRAIRCIVVADGPCNQKVIRRSANYQPPIWDHDYVQSLNSKYVGGVYEKRAATLKEDVKIMLEKVVDEDPLDALEMIDDLQRLGVFYHFKDEIERVLERIYNMNDKYNNEDLHATALKFRLLRQHGYNVPQDVFKKFTNETGNLRSCLCEDTKGLLYLYEASYLSIDGESLLDEARDFTTRNLKENLKKKDIDQNLAMLVRHSLELPLHWRVRRLEARWFIDVYERRRDMNSILLEVAQLDFNMVQAIHQQEVKQMSRWWRSTCLGKKLSFARDRLMESFLWPLGMNFEPQFGYFRRMSTKVCTLMTIIDDVYDVYGSLEELELFTDAVERWDISAMEQLPDFMKICFLALFNSTNEMAYDALKEQGLHIISHLKKVWADICKSYLLEAKWYYNRYTPTFEEYMNNAWISISAPLMLVHAYFFDSKTVTKEASECLLESYPNIIRWSSIIFRLSDDLGTSSDELRRGDVPKSIQCYMHETGAPENDAREHMKYLIGETWKKMNEDGAANCLFTKTFIGNAMNLARMAQCMYQYGDGYGAPGNETEYRALSLVVNPVPLISTRDKILF</sequence>
<keyword evidence="3" id="KW-0460">Magnesium</keyword>
<proteinExistence type="evidence at transcript level"/>
<feature type="domain" description="Terpene synthase metal-binding" evidence="5">
    <location>
        <begin position="298"/>
        <end position="534"/>
    </location>
</feature>
<reference evidence="6" key="2">
    <citation type="submission" date="2018-11" db="EMBL/GenBank/DDBJ databases">
        <title>Biosynthesis and transformation of volatiles in plucked tea leaves during bruising and withering treatment.</title>
        <authorList>
            <person name="Hu C.J."/>
            <person name="Li D."/>
            <person name="G Y."/>
            <person name="Lu J.L."/>
        </authorList>
    </citation>
    <scope>NUCLEOTIDE SEQUENCE</scope>
</reference>
<dbReference type="InterPro" id="IPR001906">
    <property type="entry name" value="Terpene_synth_N"/>
</dbReference>
<dbReference type="InterPro" id="IPR008930">
    <property type="entry name" value="Terpenoid_cyclase/PrenylTrfase"/>
</dbReference>
<dbReference type="InterPro" id="IPR044814">
    <property type="entry name" value="Terpene_cyclase_plant_C1"/>
</dbReference>
<evidence type="ECO:0000259" key="5">
    <source>
        <dbReference type="Pfam" id="PF03936"/>
    </source>
</evidence>
<dbReference type="CDD" id="cd00684">
    <property type="entry name" value="Terpene_cyclase_plant_C1"/>
    <property type="match status" value="1"/>
</dbReference>
<dbReference type="EMBL" id="MH125261">
    <property type="protein sequence ID" value="AYQ58358.1"/>
    <property type="molecule type" value="mRNA"/>
</dbReference>
<dbReference type="SFLD" id="SFLDG01014">
    <property type="entry name" value="Terpene_Cyclase_Like_1_N-term"/>
    <property type="match status" value="1"/>
</dbReference>
<dbReference type="SUPFAM" id="SSF48239">
    <property type="entry name" value="Terpenoid cyclases/Protein prenyltransferases"/>
    <property type="match status" value="1"/>
</dbReference>
<dbReference type="Gene3D" id="1.10.600.10">
    <property type="entry name" value="Farnesyl Diphosphate Synthase"/>
    <property type="match status" value="1"/>
</dbReference>
<dbReference type="GO" id="GO:0010333">
    <property type="term" value="F:terpene synthase activity"/>
    <property type="evidence" value="ECO:0007669"/>
    <property type="project" value="InterPro"/>
</dbReference>
<protein>
    <submittedName>
        <fullName evidence="6">(-)-alpha-terpineol synthase</fullName>
    </submittedName>
</protein>
<dbReference type="InterPro" id="IPR005630">
    <property type="entry name" value="Terpene_synthase_metal-bd"/>
</dbReference>
<dbReference type="Gene3D" id="1.50.10.130">
    <property type="entry name" value="Terpene synthase, N-terminal domain"/>
    <property type="match status" value="1"/>
</dbReference>
<dbReference type="PANTHER" id="PTHR31225">
    <property type="entry name" value="OS04G0344100 PROTEIN-RELATED"/>
    <property type="match status" value="1"/>
</dbReference>
<keyword evidence="2" id="KW-0479">Metal-binding</keyword>
<dbReference type="Pfam" id="PF03936">
    <property type="entry name" value="Terpene_synth_C"/>
    <property type="match status" value="1"/>
</dbReference>
<evidence type="ECO:0000259" key="4">
    <source>
        <dbReference type="Pfam" id="PF01397"/>
    </source>
</evidence>
<evidence type="ECO:0000256" key="2">
    <source>
        <dbReference type="ARBA" id="ARBA00022723"/>
    </source>
</evidence>